<dbReference type="GeneID" id="31361471"/>
<name>D3BBW7_HETP5</name>
<dbReference type="EMBL" id="ADBJ01000026">
    <property type="protein sequence ID" value="EFA81150.1"/>
    <property type="molecule type" value="Genomic_DNA"/>
</dbReference>
<organism evidence="1 2">
    <name type="scientific">Heterostelium pallidum (strain ATCC 26659 / Pp 5 / PN500)</name>
    <name type="common">Cellular slime mold</name>
    <name type="synonym">Polysphondylium pallidum</name>
    <dbReference type="NCBI Taxonomy" id="670386"/>
    <lineage>
        <taxon>Eukaryota</taxon>
        <taxon>Amoebozoa</taxon>
        <taxon>Evosea</taxon>
        <taxon>Eumycetozoa</taxon>
        <taxon>Dictyostelia</taxon>
        <taxon>Acytosteliales</taxon>
        <taxon>Acytosteliaceae</taxon>
        <taxon>Heterostelium</taxon>
    </lineage>
</organism>
<comment type="caution">
    <text evidence="1">The sequence shown here is derived from an EMBL/GenBank/DDBJ whole genome shotgun (WGS) entry which is preliminary data.</text>
</comment>
<accession>D3BBW7</accession>
<dbReference type="AlphaFoldDB" id="D3BBW7"/>
<proteinExistence type="predicted"/>
<reference evidence="1 2" key="1">
    <citation type="journal article" date="2011" name="Genome Res.">
        <title>Phylogeny-wide analysis of social amoeba genomes highlights ancient origins for complex intercellular communication.</title>
        <authorList>
            <person name="Heidel A.J."/>
            <person name="Lawal H.M."/>
            <person name="Felder M."/>
            <person name="Schilde C."/>
            <person name="Helps N.R."/>
            <person name="Tunggal B."/>
            <person name="Rivero F."/>
            <person name="John U."/>
            <person name="Schleicher M."/>
            <person name="Eichinger L."/>
            <person name="Platzer M."/>
            <person name="Noegel A.A."/>
            <person name="Schaap P."/>
            <person name="Gloeckner G."/>
        </authorList>
    </citation>
    <scope>NUCLEOTIDE SEQUENCE [LARGE SCALE GENOMIC DNA]</scope>
    <source>
        <strain evidence="2">ATCC 26659 / Pp 5 / PN500</strain>
    </source>
</reference>
<keyword evidence="2" id="KW-1185">Reference proteome</keyword>
<evidence type="ECO:0000313" key="1">
    <source>
        <dbReference type="EMBL" id="EFA81150.1"/>
    </source>
</evidence>
<evidence type="ECO:0000313" key="2">
    <source>
        <dbReference type="Proteomes" id="UP000001396"/>
    </source>
</evidence>
<sequence length="117" mass="13449">MSSLNTEEDNSNFSGCVDCQYKLSFKPFVWDKTHSGGWISGSCAHSTIHVSDPLTEFYTFEPNVQTNLDKKWFSENQIELEELEIEGPDNKCSKEKNVSVTLKHDKTDRYILTVKHN</sequence>
<protein>
    <submittedName>
        <fullName evidence="1">Uncharacterized protein</fullName>
    </submittedName>
</protein>
<dbReference type="RefSeq" id="XP_020433268.1">
    <property type="nucleotide sequence ID" value="XM_020576856.1"/>
</dbReference>
<gene>
    <name evidence="1" type="ORF">PPL_05987</name>
</gene>
<dbReference type="Proteomes" id="UP000001396">
    <property type="component" value="Unassembled WGS sequence"/>
</dbReference>
<dbReference type="InParanoid" id="D3BBW7"/>